<dbReference type="InterPro" id="IPR016024">
    <property type="entry name" value="ARM-type_fold"/>
</dbReference>
<dbReference type="GO" id="GO:0043539">
    <property type="term" value="F:protein serine/threonine kinase activator activity"/>
    <property type="evidence" value="ECO:0007669"/>
    <property type="project" value="TreeGrafter"/>
</dbReference>
<keyword evidence="3" id="KW-1185">Reference proteome</keyword>
<dbReference type="VEuPathDB" id="FungiDB:PSHT_05193"/>
<comment type="caution">
    <text evidence="2">The sequence shown here is derived from an EMBL/GenBank/DDBJ whole genome shotgun (WGS) entry which is preliminary data.</text>
</comment>
<feature type="non-terminal residue" evidence="2">
    <location>
        <position position="1"/>
    </location>
</feature>
<dbReference type="GO" id="GO:0035556">
    <property type="term" value="P:intracellular signal transduction"/>
    <property type="evidence" value="ECO:0007669"/>
    <property type="project" value="TreeGrafter"/>
</dbReference>
<dbReference type="Proteomes" id="UP000239156">
    <property type="component" value="Unassembled WGS sequence"/>
</dbReference>
<comment type="similarity">
    <text evidence="1">Belongs to the Mo25 family.</text>
</comment>
<dbReference type="VEuPathDB" id="FungiDB:PSHT_05194"/>
<evidence type="ECO:0000313" key="3">
    <source>
        <dbReference type="Proteomes" id="UP000239156"/>
    </source>
</evidence>
<evidence type="ECO:0000256" key="1">
    <source>
        <dbReference type="ARBA" id="ARBA00011012"/>
    </source>
</evidence>
<dbReference type="AlphaFoldDB" id="A0A2S4W1T3"/>
<dbReference type="Gene3D" id="1.25.10.10">
    <property type="entry name" value="Leucine-rich Repeat Variant"/>
    <property type="match status" value="1"/>
</dbReference>
<dbReference type="InterPro" id="IPR013878">
    <property type="entry name" value="Mo25"/>
</dbReference>
<dbReference type="VEuPathDB" id="FungiDB:PSTT_02020"/>
<proteinExistence type="inferred from homology"/>
<dbReference type="EMBL" id="PKSL01000011">
    <property type="protein sequence ID" value="POW15637.1"/>
    <property type="molecule type" value="Genomic_DNA"/>
</dbReference>
<dbReference type="SUPFAM" id="SSF48371">
    <property type="entry name" value="ARM repeat"/>
    <property type="match status" value="1"/>
</dbReference>
<feature type="non-terminal residue" evidence="2">
    <location>
        <position position="537"/>
    </location>
</feature>
<dbReference type="Pfam" id="PF08569">
    <property type="entry name" value="Mo25"/>
    <property type="match status" value="1"/>
</dbReference>
<reference evidence="2" key="1">
    <citation type="submission" date="2017-12" db="EMBL/GenBank/DDBJ databases">
        <title>Gene loss provides genomic basis for host adaptation in cereal stripe rust fungi.</title>
        <authorList>
            <person name="Xia C."/>
        </authorList>
    </citation>
    <scope>NUCLEOTIDE SEQUENCE [LARGE SCALE GENOMIC DNA]</scope>
    <source>
        <strain evidence="2">93-210</strain>
    </source>
</reference>
<dbReference type="PANTHER" id="PTHR10182">
    <property type="entry name" value="CALCIUM-BINDING PROTEIN 39-RELATED"/>
    <property type="match status" value="1"/>
</dbReference>
<gene>
    <name evidence="2" type="ORF">PSTT_02020</name>
</gene>
<dbReference type="PANTHER" id="PTHR10182:SF3">
    <property type="entry name" value="PROTEIN MO25"/>
    <property type="match status" value="1"/>
</dbReference>
<protein>
    <submittedName>
        <fullName evidence="2">Uncharacterized protein</fullName>
    </submittedName>
</protein>
<name>A0A2S4W1T3_9BASI</name>
<accession>A0A2S4W1T3</accession>
<evidence type="ECO:0000313" key="2">
    <source>
        <dbReference type="EMBL" id="POW15637.1"/>
    </source>
</evidence>
<organism evidence="2 3">
    <name type="scientific">Puccinia striiformis</name>
    <dbReference type="NCBI Taxonomy" id="27350"/>
    <lineage>
        <taxon>Eukaryota</taxon>
        <taxon>Fungi</taxon>
        <taxon>Dikarya</taxon>
        <taxon>Basidiomycota</taxon>
        <taxon>Pucciniomycotina</taxon>
        <taxon>Pucciniomycetes</taxon>
        <taxon>Pucciniales</taxon>
        <taxon>Pucciniaceae</taxon>
        <taxon>Puccinia</taxon>
    </lineage>
</organism>
<sequence length="537" mass="59946">WPPTNPLERDLSQDLGTPLIPTNSPITLQQKIPPAIPPRPAKNDTSSARKYMFLKQNLQPPWILIGAIIRFPIDILTIIVLLGLCVNPPRCVRLQESLFLYQFEFAPGNTLSGNTVRPSCQYWQSNLLKLIHTAIACTSTRKRQLVVYLPKLTIHYHCCLSKKSKTKSPQDLIKTIKDSYNKLEKNPSVDVTKQVEPLKFVEPRGPFDITTAMEPLIGTNSTYGQLPADSGVTFNDPETGNEVNMKIKLYGYGSSSMSLIQDKIYLLSGRILAPNVKSAPVLYYEQELVFPIGDAEGYPVSLSNKTTVWGFGIVVTKKEVEDSAPGQAKFKSLYVTLSVSLASGHDSSVGNESDDKSGSMPIGRKHFQIDFDSDEETESPFAGPSKPFGENCPVPVSGDEALPNCWPTSSESHSKDVASNTGMILKEFLRHNIIAKRLLYSEWCYDFAKCIEQTTFGIACDAESCFKDYIVLEMTSSSQMYTNLIQSSNYVTNRQSIKLLGETILDQLNYNVMNQYITNKDSLKIMMNLLKDRSKNI</sequence>
<dbReference type="InterPro" id="IPR011989">
    <property type="entry name" value="ARM-like"/>
</dbReference>